<evidence type="ECO:0000256" key="6">
    <source>
        <dbReference type="PROSITE-ProRule" id="PRU00169"/>
    </source>
</evidence>
<evidence type="ECO:0000313" key="9">
    <source>
        <dbReference type="EMBL" id="MRG94815.1"/>
    </source>
</evidence>
<protein>
    <submittedName>
        <fullName evidence="9">Response regulator</fullName>
    </submittedName>
</protein>
<proteinExistence type="predicted"/>
<evidence type="ECO:0000256" key="4">
    <source>
        <dbReference type="ARBA" id="ARBA00023125"/>
    </source>
</evidence>
<dbReference type="RefSeq" id="WP_153821621.1">
    <property type="nucleotide sequence ID" value="NZ_WJIE01000006.1"/>
</dbReference>
<dbReference type="GO" id="GO:0005829">
    <property type="term" value="C:cytosol"/>
    <property type="evidence" value="ECO:0007669"/>
    <property type="project" value="TreeGrafter"/>
</dbReference>
<dbReference type="GO" id="GO:0032993">
    <property type="term" value="C:protein-DNA complex"/>
    <property type="evidence" value="ECO:0007669"/>
    <property type="project" value="TreeGrafter"/>
</dbReference>
<evidence type="ECO:0000256" key="5">
    <source>
        <dbReference type="ARBA" id="ARBA00023163"/>
    </source>
</evidence>
<evidence type="ECO:0000256" key="7">
    <source>
        <dbReference type="SAM" id="MobiDB-lite"/>
    </source>
</evidence>
<keyword evidence="1" id="KW-0597">Phosphoprotein</keyword>
<accession>A0A6N7PX46</accession>
<dbReference type="PANTHER" id="PTHR48111">
    <property type="entry name" value="REGULATOR OF RPOS"/>
    <property type="match status" value="1"/>
</dbReference>
<evidence type="ECO:0000313" key="10">
    <source>
        <dbReference type="Proteomes" id="UP000440224"/>
    </source>
</evidence>
<keyword evidence="4" id="KW-0238">DNA-binding</keyword>
<organism evidence="9 10">
    <name type="scientific">Polyangium spumosum</name>
    <dbReference type="NCBI Taxonomy" id="889282"/>
    <lineage>
        <taxon>Bacteria</taxon>
        <taxon>Pseudomonadati</taxon>
        <taxon>Myxococcota</taxon>
        <taxon>Polyangia</taxon>
        <taxon>Polyangiales</taxon>
        <taxon>Polyangiaceae</taxon>
        <taxon>Polyangium</taxon>
    </lineage>
</organism>
<evidence type="ECO:0000256" key="2">
    <source>
        <dbReference type="ARBA" id="ARBA00023012"/>
    </source>
</evidence>
<dbReference type="InterPro" id="IPR039420">
    <property type="entry name" value="WalR-like"/>
</dbReference>
<dbReference type="GO" id="GO:0000976">
    <property type="term" value="F:transcription cis-regulatory region binding"/>
    <property type="evidence" value="ECO:0007669"/>
    <property type="project" value="TreeGrafter"/>
</dbReference>
<dbReference type="InterPro" id="IPR001789">
    <property type="entry name" value="Sig_transdc_resp-reg_receiver"/>
</dbReference>
<evidence type="ECO:0000256" key="1">
    <source>
        <dbReference type="ARBA" id="ARBA00022553"/>
    </source>
</evidence>
<comment type="caution">
    <text evidence="6">Lacks conserved residue(s) required for the propagation of feature annotation.</text>
</comment>
<dbReference type="PROSITE" id="PS50110">
    <property type="entry name" value="RESPONSE_REGULATORY"/>
    <property type="match status" value="1"/>
</dbReference>
<name>A0A6N7PX46_9BACT</name>
<dbReference type="InterPro" id="IPR011006">
    <property type="entry name" value="CheY-like_superfamily"/>
</dbReference>
<feature type="region of interest" description="Disordered" evidence="7">
    <location>
        <begin position="369"/>
        <end position="413"/>
    </location>
</feature>
<dbReference type="SUPFAM" id="SSF52172">
    <property type="entry name" value="CheY-like"/>
    <property type="match status" value="1"/>
</dbReference>
<dbReference type="EMBL" id="WJIE01000006">
    <property type="protein sequence ID" value="MRG94815.1"/>
    <property type="molecule type" value="Genomic_DNA"/>
</dbReference>
<feature type="domain" description="Response regulatory" evidence="8">
    <location>
        <begin position="5"/>
        <end position="122"/>
    </location>
</feature>
<dbReference type="Proteomes" id="UP000440224">
    <property type="component" value="Unassembled WGS sequence"/>
</dbReference>
<keyword evidence="2" id="KW-0902">Two-component regulatory system</keyword>
<dbReference type="Pfam" id="PF00072">
    <property type="entry name" value="Response_reg"/>
    <property type="match status" value="1"/>
</dbReference>
<reference evidence="9 10" key="1">
    <citation type="submission" date="2019-10" db="EMBL/GenBank/DDBJ databases">
        <title>A soil myxobacterium in the family Polyangiaceae.</title>
        <authorList>
            <person name="Li Y."/>
            <person name="Wang J."/>
        </authorList>
    </citation>
    <scope>NUCLEOTIDE SEQUENCE [LARGE SCALE GENOMIC DNA]</scope>
    <source>
        <strain evidence="9 10">DSM 14734</strain>
    </source>
</reference>
<dbReference type="GO" id="GO:0006355">
    <property type="term" value="P:regulation of DNA-templated transcription"/>
    <property type="evidence" value="ECO:0007669"/>
    <property type="project" value="TreeGrafter"/>
</dbReference>
<keyword evidence="5" id="KW-0804">Transcription</keyword>
<dbReference type="GO" id="GO:0000156">
    <property type="term" value="F:phosphorelay response regulator activity"/>
    <property type="evidence" value="ECO:0007669"/>
    <property type="project" value="TreeGrafter"/>
</dbReference>
<keyword evidence="10" id="KW-1185">Reference proteome</keyword>
<dbReference type="OrthoDB" id="5488629at2"/>
<dbReference type="AlphaFoldDB" id="A0A6N7PX46"/>
<gene>
    <name evidence="9" type="ORF">GF068_23250</name>
</gene>
<evidence type="ECO:0000259" key="8">
    <source>
        <dbReference type="PROSITE" id="PS50110"/>
    </source>
</evidence>
<evidence type="ECO:0000256" key="3">
    <source>
        <dbReference type="ARBA" id="ARBA00023015"/>
    </source>
</evidence>
<keyword evidence="3" id="KW-0805">Transcription regulation</keyword>
<feature type="compositionally biased region" description="Basic and acidic residues" evidence="7">
    <location>
        <begin position="382"/>
        <end position="392"/>
    </location>
</feature>
<dbReference type="Gene3D" id="3.40.50.2300">
    <property type="match status" value="1"/>
</dbReference>
<dbReference type="PANTHER" id="PTHR48111:SF1">
    <property type="entry name" value="TWO-COMPONENT RESPONSE REGULATOR ORR33"/>
    <property type="match status" value="1"/>
</dbReference>
<sequence length="413" mass="42838">MSGDFVLVVDADLSAYRALVEGLPSDTYDVVSVATARAGFNVACVLEPHVIVASLDLPDADALELASVIRGHDTRVAYTPLVVLTTSDDEGTRLTVLGSGADVVLSAPIDPAELVAQVNAMIAMGERIRELERGQSILPPASDGEAFAVLGDPTKMSIASVLGALELEQRSGELRFSSTTSPSRLSMYISSGVITSGTLDGQSISALEALKAALVWSGTQFGFVAREAAPAPPGAQTLGALLIAAFHETEPSERLAQEIVTSHRLFSDTASSLKLTESIAGLRAAASLRFGETSSGLRLEDTAAGRRFLRDTAAGLRLASTIAGARLSDSVAGLKLGDTAAGIRVGNTTSGKVAPAPADLTSTLTSFDERATPVPSQQPRPSKPDVSAEKAAMRGTLRGLEVEQVIKSSRRGS</sequence>
<dbReference type="SMART" id="SM00448">
    <property type="entry name" value="REC"/>
    <property type="match status" value="1"/>
</dbReference>
<comment type="caution">
    <text evidence="9">The sequence shown here is derived from an EMBL/GenBank/DDBJ whole genome shotgun (WGS) entry which is preliminary data.</text>
</comment>